<sequence>MALAAARTFPEQINSAAVLVVYDGYVVASWGQVEHKYFAASVRKSLLSALYGIHVAEGTIELSATLADLGIDDAPVALTGTEKQVRIVDLLKARSGIYTPPPFASRPRP</sequence>
<name>A0A383EDE1_9ZZZZ</name>
<evidence type="ECO:0000313" key="2">
    <source>
        <dbReference type="EMBL" id="SVE54345.1"/>
    </source>
</evidence>
<dbReference type="InterPro" id="IPR001466">
    <property type="entry name" value="Beta-lactam-related"/>
</dbReference>
<accession>A0A383EDE1</accession>
<proteinExistence type="predicted"/>
<protein>
    <recommendedName>
        <fullName evidence="1">Beta-lactamase-related domain-containing protein</fullName>
    </recommendedName>
</protein>
<feature type="domain" description="Beta-lactamase-related" evidence="1">
    <location>
        <begin position="7"/>
        <end position="101"/>
    </location>
</feature>
<dbReference type="SUPFAM" id="SSF56601">
    <property type="entry name" value="beta-lactamase/transpeptidase-like"/>
    <property type="match status" value="1"/>
</dbReference>
<dbReference type="Pfam" id="PF00144">
    <property type="entry name" value="Beta-lactamase"/>
    <property type="match status" value="1"/>
</dbReference>
<gene>
    <name evidence="2" type="ORF">METZ01_LOCUS507199</name>
</gene>
<dbReference type="Gene3D" id="3.40.710.10">
    <property type="entry name" value="DD-peptidase/beta-lactamase superfamily"/>
    <property type="match status" value="1"/>
</dbReference>
<dbReference type="InterPro" id="IPR012338">
    <property type="entry name" value="Beta-lactam/transpept-like"/>
</dbReference>
<organism evidence="2">
    <name type="scientific">marine metagenome</name>
    <dbReference type="NCBI Taxonomy" id="408172"/>
    <lineage>
        <taxon>unclassified sequences</taxon>
        <taxon>metagenomes</taxon>
        <taxon>ecological metagenomes</taxon>
    </lineage>
</organism>
<dbReference type="EMBL" id="UINC01224635">
    <property type="protein sequence ID" value="SVE54345.1"/>
    <property type="molecule type" value="Genomic_DNA"/>
</dbReference>
<reference evidence="2" key="1">
    <citation type="submission" date="2018-05" db="EMBL/GenBank/DDBJ databases">
        <authorList>
            <person name="Lanie J.A."/>
            <person name="Ng W.-L."/>
            <person name="Kazmierczak K.M."/>
            <person name="Andrzejewski T.M."/>
            <person name="Davidsen T.M."/>
            <person name="Wayne K.J."/>
            <person name="Tettelin H."/>
            <person name="Glass J.I."/>
            <person name="Rusch D."/>
            <person name="Podicherti R."/>
            <person name="Tsui H.-C.T."/>
            <person name="Winkler M.E."/>
        </authorList>
    </citation>
    <scope>NUCLEOTIDE SEQUENCE</scope>
</reference>
<dbReference type="AlphaFoldDB" id="A0A383EDE1"/>
<evidence type="ECO:0000259" key="1">
    <source>
        <dbReference type="Pfam" id="PF00144"/>
    </source>
</evidence>